<evidence type="ECO:0000259" key="12">
    <source>
        <dbReference type="SMART" id="SM01332"/>
    </source>
</evidence>
<feature type="domain" description="Cyclin C-terminal" evidence="12">
    <location>
        <begin position="525"/>
        <end position="642"/>
    </location>
</feature>
<dbReference type="Bgee" id="ENSMMUG00000010372">
    <property type="expression patterns" value="Expressed in spermatid and 9 other cell types or tissues"/>
</dbReference>
<reference evidence="13" key="4">
    <citation type="submission" date="2025-09" db="UniProtKB">
        <authorList>
            <consortium name="Ensembl"/>
        </authorList>
    </citation>
    <scope>IDENTIFICATION</scope>
    <source>
        <strain evidence="13">17573</strain>
    </source>
</reference>
<dbReference type="Ensembl" id="ENSMMUT00000014512.3">
    <property type="protein sequence ID" value="ENSMMUP00000013595.2"/>
    <property type="gene ID" value="ENSMMUG00000010372.4"/>
</dbReference>
<dbReference type="InterPro" id="IPR039361">
    <property type="entry name" value="Cyclin"/>
</dbReference>
<evidence type="ECO:0000256" key="10">
    <source>
        <dbReference type="SAM" id="MobiDB-lite"/>
    </source>
</evidence>
<dbReference type="GO" id="GO:0005815">
    <property type="term" value="C:microtubule organizing center"/>
    <property type="evidence" value="ECO:0000318"/>
    <property type="project" value="GO_Central"/>
</dbReference>
<dbReference type="SMR" id="F6QZM2"/>
<dbReference type="Gene3D" id="1.10.472.10">
    <property type="entry name" value="Cyclin-like"/>
    <property type="match status" value="2"/>
</dbReference>
<keyword evidence="6 9" id="KW-0195">Cyclin</keyword>
<dbReference type="PaxDb" id="9544-ENSMMUP00000013595"/>
<sequence length="644" mass="70149">MQLSNVLKPLQPQLTWLGVKSVGESLHGLQTCLPTEVHPAVFRFVLSANAVAGWWSSNLAAAQTALLRLCSSRPAEGRALATTVATETKSTNATELTLLLVWVTEENFSCVDRTLARLSFGTQDQTFTKLPTWVRGARTCRDHLAKDREMPPGRIFYRAQRSYLARPAAAPLPLSVRASSSDPSSGCPGNAGRRRERLMPGARCSSPSHWRAAEATRCLRPEASEWFSSRKIAAPVPLWAQPVRGRGCGRQKEPAGYLGPRQPLSPASFALSRARLLPAAAGALKVVKRPPGRIMVTPCPTSPSSPAARAGRRDNDQNLRAPVKKSRRPRLQRKQPLQPLDPCPLPGDSGICDLFESPSSGSDGTDSPSAARGGSPLPGPAQPLAQLDLQTFRDYGQSCYAFRKAQESHFHPREALARQPQVTAESRCKLLSWLIPVHRQFGLSFESLCLTVNTLDRFLTTTPVAADCFQLLGVTSLLIACKQVEVHPPRVKQLLALCCGAFSRQQLCNLECIVLHKLHFRLGAPTISFFLEHFTQARVESGQAEVSEALEAQALARGVAELSLADYAFTSYSPSLLAICCLALADRMLRVPRPVDLRLGDHPEVALEDCLGKLQLLVAINSTSLTHMLPVQICEKCSLPPSSK</sequence>
<keyword evidence="3" id="KW-0963">Cytoplasm</keyword>
<feature type="compositionally biased region" description="Basic residues" evidence="10">
    <location>
        <begin position="322"/>
        <end position="333"/>
    </location>
</feature>
<dbReference type="GO" id="GO:0060271">
    <property type="term" value="P:cilium assembly"/>
    <property type="evidence" value="ECO:0007669"/>
    <property type="project" value="UniProtKB-ARBA"/>
</dbReference>
<keyword evidence="14" id="KW-1185">Reference proteome</keyword>
<dbReference type="InParanoid" id="F6QZM2"/>
<evidence type="ECO:0000256" key="1">
    <source>
        <dbReference type="ARBA" id="ARBA00004496"/>
    </source>
</evidence>
<reference evidence="13" key="3">
    <citation type="submission" date="2025-08" db="UniProtKB">
        <authorList>
            <consortium name="Ensembl"/>
        </authorList>
    </citation>
    <scope>IDENTIFICATION</scope>
    <source>
        <strain evidence="13">17573</strain>
    </source>
</reference>
<dbReference type="SUPFAM" id="SSF47954">
    <property type="entry name" value="Cyclin-like"/>
    <property type="match status" value="2"/>
</dbReference>
<dbReference type="GeneTree" id="ENSGT00940000155998"/>
<name>F6QZM2_MACMU</name>
<dbReference type="HOGENOM" id="CLU_020695_1_0_1"/>
<dbReference type="GO" id="GO:0005634">
    <property type="term" value="C:nucleus"/>
    <property type="evidence" value="ECO:0000318"/>
    <property type="project" value="GO_Central"/>
</dbReference>
<feature type="compositionally biased region" description="Low complexity" evidence="10">
    <location>
        <begin position="357"/>
        <end position="375"/>
    </location>
</feature>
<evidence type="ECO:0000256" key="7">
    <source>
        <dbReference type="ARBA" id="ARBA00023306"/>
    </source>
</evidence>
<dbReference type="VEuPathDB" id="HostDB:ENSMMUG00000010372"/>
<dbReference type="GO" id="GO:0000082">
    <property type="term" value="P:G1/S transition of mitotic cell cycle"/>
    <property type="evidence" value="ECO:0000318"/>
    <property type="project" value="GO_Central"/>
</dbReference>
<dbReference type="SMART" id="SM01332">
    <property type="entry name" value="Cyclin_C"/>
    <property type="match status" value="1"/>
</dbReference>
<keyword evidence="7" id="KW-0131">Cell cycle</keyword>
<dbReference type="GO" id="GO:0051301">
    <property type="term" value="P:cell division"/>
    <property type="evidence" value="ECO:0007669"/>
    <property type="project" value="UniProtKB-KW"/>
</dbReference>
<dbReference type="SMART" id="SM00385">
    <property type="entry name" value="CYCLIN"/>
    <property type="match status" value="2"/>
</dbReference>
<feature type="domain" description="Cyclin-like" evidence="11">
    <location>
        <begin position="528"/>
        <end position="619"/>
    </location>
</feature>
<dbReference type="InterPro" id="IPR036915">
    <property type="entry name" value="Cyclin-like_sf"/>
</dbReference>
<evidence type="ECO:0000313" key="15">
    <source>
        <dbReference type="VGNC" id="VGNC:70824"/>
    </source>
</evidence>
<feature type="region of interest" description="Disordered" evidence="10">
    <location>
        <begin position="292"/>
        <end position="383"/>
    </location>
</feature>
<feature type="domain" description="Cyclin-like" evidence="11">
    <location>
        <begin position="432"/>
        <end position="516"/>
    </location>
</feature>
<evidence type="ECO:0000256" key="6">
    <source>
        <dbReference type="ARBA" id="ARBA00023127"/>
    </source>
</evidence>
<evidence type="ECO:0000256" key="4">
    <source>
        <dbReference type="ARBA" id="ARBA00022618"/>
    </source>
</evidence>
<dbReference type="CDD" id="cd20722">
    <property type="entry name" value="CYCLIN_CCNO_rpt2"/>
    <property type="match status" value="1"/>
</dbReference>
<dbReference type="InterPro" id="IPR006671">
    <property type="entry name" value="Cyclin_N"/>
</dbReference>
<reference evidence="14" key="1">
    <citation type="journal article" date="2007" name="Science">
        <title>Evolutionary and biomedical insights from the rhesus macaque genome.</title>
        <authorList>
            <person name="Gibbs R.A."/>
            <person name="Rogers J."/>
            <person name="Katze M.G."/>
            <person name="Bumgarner R."/>
            <person name="Weinstock G.M."/>
            <person name="Mardis E.R."/>
            <person name="Remington K.A."/>
            <person name="Strausberg R.L."/>
            <person name="Venter J.C."/>
            <person name="Wilson R.K."/>
            <person name="Batzer M.A."/>
            <person name="Bustamante C.D."/>
            <person name="Eichler E.E."/>
            <person name="Hahn M.W."/>
            <person name="Hardison R.C."/>
            <person name="Makova K.D."/>
            <person name="Miller W."/>
            <person name="Milosavljevic A."/>
            <person name="Palermo R.E."/>
            <person name="Siepel A."/>
            <person name="Sikela J.M."/>
            <person name="Attaway T."/>
            <person name="Bell S."/>
            <person name="Bernard K.E."/>
            <person name="Buhay C.J."/>
            <person name="Chandrabose M.N."/>
            <person name="Dao M."/>
            <person name="Davis C."/>
            <person name="Delehaunty K.D."/>
            <person name="Ding Y."/>
            <person name="Dinh H.H."/>
            <person name="Dugan-Rocha S."/>
            <person name="Fulton L.A."/>
            <person name="Gabisi R.A."/>
            <person name="Garner T.T."/>
            <person name="Godfrey J."/>
            <person name="Hawes A.C."/>
            <person name="Hernandez J."/>
            <person name="Hines S."/>
            <person name="Holder M."/>
            <person name="Hume J."/>
            <person name="Jhangiani S.N."/>
            <person name="Joshi V."/>
            <person name="Khan Z.M."/>
            <person name="Kirkness E.F."/>
            <person name="Cree A."/>
            <person name="Fowler R.G."/>
            <person name="Lee S."/>
            <person name="Lewis L.R."/>
            <person name="Li Z."/>
            <person name="Liu Y.-S."/>
            <person name="Moore S.M."/>
            <person name="Muzny D."/>
            <person name="Nazareth L.V."/>
            <person name="Ngo D.N."/>
            <person name="Okwuonu G.O."/>
            <person name="Pai G."/>
            <person name="Parker D."/>
            <person name="Paul H.A."/>
            <person name="Pfannkoch C."/>
            <person name="Pohl C.S."/>
            <person name="Rogers Y.-H.C."/>
            <person name="Ruiz S.J."/>
            <person name="Sabo A."/>
            <person name="Santibanez J."/>
            <person name="Schneider B.W."/>
            <person name="Smith S.M."/>
            <person name="Sodergren E."/>
            <person name="Svatek A.F."/>
            <person name="Utterback T.R."/>
            <person name="Vattathil S."/>
            <person name="Warren W."/>
            <person name="White C.S."/>
            <person name="Chinwalla A.T."/>
            <person name="Feng Y."/>
            <person name="Halpern A.L."/>
            <person name="Hillier L.W."/>
            <person name="Huang X."/>
            <person name="Minx P."/>
            <person name="Nelson J.O."/>
            <person name="Pepin K.H."/>
            <person name="Qin X."/>
            <person name="Sutton G.G."/>
            <person name="Venter E."/>
            <person name="Walenz B.P."/>
            <person name="Wallis J.W."/>
            <person name="Worley K.C."/>
            <person name="Yang S.-P."/>
            <person name="Jones S.M."/>
            <person name="Marra M.A."/>
            <person name="Rocchi M."/>
            <person name="Schein J.E."/>
            <person name="Baertsch R."/>
            <person name="Clarke L."/>
            <person name="Csuros M."/>
            <person name="Glasscock J."/>
            <person name="Harris R.A."/>
            <person name="Havlak P."/>
            <person name="Jackson A.R."/>
            <person name="Jiang H."/>
            <person name="Liu Y."/>
            <person name="Messina D.N."/>
            <person name="Shen Y."/>
            <person name="Song H.X.-Z."/>
            <person name="Wylie T."/>
            <person name="Zhang L."/>
            <person name="Birney E."/>
            <person name="Han K."/>
            <person name="Konkel M.K."/>
            <person name="Lee J."/>
            <person name="Smit A.F.A."/>
            <person name="Ullmer B."/>
            <person name="Wang H."/>
            <person name="Xing J."/>
            <person name="Burhans R."/>
            <person name="Cheng Z."/>
            <person name="Karro J.E."/>
            <person name="Ma J."/>
            <person name="Raney B."/>
            <person name="She X."/>
            <person name="Cox M.J."/>
            <person name="Demuth J.P."/>
            <person name="Dumas L.J."/>
            <person name="Han S.-G."/>
            <person name="Hopkins J."/>
            <person name="Karimpour-Fard A."/>
            <person name="Kim Y.H."/>
            <person name="Pollack J.R."/>
            <person name="Vinar T."/>
            <person name="Addo-Quaye C."/>
            <person name="Degenhardt J."/>
            <person name="Denby A."/>
            <person name="Hubisz M.J."/>
            <person name="Indap A."/>
            <person name="Kosiol C."/>
            <person name="Lahn B.T."/>
            <person name="Lawson H.A."/>
            <person name="Marklein A."/>
            <person name="Nielsen R."/>
            <person name="Vallender E.J."/>
            <person name="Clark A.G."/>
            <person name="Ferguson B."/>
            <person name="Hernandez R.D."/>
            <person name="Hirani K."/>
            <person name="Kehrer-Sawatzki H."/>
            <person name="Kolb J."/>
            <person name="Patil S."/>
            <person name="Pu L.-L."/>
            <person name="Ren Y."/>
            <person name="Smith D.G."/>
            <person name="Wheeler D.A."/>
            <person name="Schenck I."/>
            <person name="Ball E.V."/>
            <person name="Chen R."/>
            <person name="Cooper D.N."/>
            <person name="Giardine B."/>
            <person name="Hsu F."/>
            <person name="Kent W.J."/>
            <person name="Lesk A."/>
            <person name="Nelson D.L."/>
            <person name="O'brien W.E."/>
            <person name="Pruefer K."/>
            <person name="Stenson P.D."/>
            <person name="Wallace J.C."/>
            <person name="Ke H."/>
            <person name="Liu X.-M."/>
            <person name="Wang P."/>
            <person name="Xiang A.P."/>
            <person name="Yang F."/>
            <person name="Barber G.P."/>
            <person name="Haussler D."/>
            <person name="Karolchik D."/>
            <person name="Kern A.D."/>
            <person name="Kuhn R.M."/>
            <person name="Smith K.E."/>
            <person name="Zwieg A.S."/>
        </authorList>
    </citation>
    <scope>NUCLEOTIDE SEQUENCE [LARGE SCALE GENOMIC DNA]</scope>
    <source>
        <strain evidence="14">17573</strain>
    </source>
</reference>
<evidence type="ECO:0000256" key="8">
    <source>
        <dbReference type="ARBA" id="ARBA00073758"/>
    </source>
</evidence>
<protein>
    <recommendedName>
        <fullName evidence="8">Cyclin-O</fullName>
    </recommendedName>
</protein>
<evidence type="ECO:0000256" key="9">
    <source>
        <dbReference type="RuleBase" id="RU000383"/>
    </source>
</evidence>
<dbReference type="PANTHER" id="PTHR10177">
    <property type="entry name" value="CYCLINS"/>
    <property type="match status" value="1"/>
</dbReference>
<dbReference type="GO" id="GO:0005737">
    <property type="term" value="C:cytoplasm"/>
    <property type="evidence" value="ECO:0000318"/>
    <property type="project" value="GO_Central"/>
</dbReference>
<evidence type="ECO:0000259" key="11">
    <source>
        <dbReference type="SMART" id="SM00385"/>
    </source>
</evidence>
<dbReference type="OMA" id="QKEPAGY"/>
<comment type="subcellular location">
    <subcellularLocation>
        <location evidence="1">Cytoplasm</location>
    </subcellularLocation>
</comment>
<evidence type="ECO:0000313" key="13">
    <source>
        <dbReference type="Ensembl" id="ENSMMUP00000013595.2"/>
    </source>
</evidence>
<comment type="similarity">
    <text evidence="2 9">Belongs to the cyclin family.</text>
</comment>
<proteinExistence type="inferred from homology"/>
<evidence type="ECO:0000256" key="5">
    <source>
        <dbReference type="ARBA" id="ARBA00022794"/>
    </source>
</evidence>
<dbReference type="Pfam" id="PF02984">
    <property type="entry name" value="Cyclin_C"/>
    <property type="match status" value="1"/>
</dbReference>
<accession>F6QZM2</accession>
<evidence type="ECO:0000313" key="14">
    <source>
        <dbReference type="Proteomes" id="UP000006718"/>
    </source>
</evidence>
<dbReference type="STRING" id="9544.ENSMMUP00000013595"/>
<dbReference type="eggNOG" id="KOG0653">
    <property type="taxonomic scope" value="Eukaryota"/>
</dbReference>
<organism evidence="13 14">
    <name type="scientific">Macaca mulatta</name>
    <name type="common">Rhesus macaque</name>
    <dbReference type="NCBI Taxonomy" id="9544"/>
    <lineage>
        <taxon>Eukaryota</taxon>
        <taxon>Metazoa</taxon>
        <taxon>Chordata</taxon>
        <taxon>Craniata</taxon>
        <taxon>Vertebrata</taxon>
        <taxon>Euteleostomi</taxon>
        <taxon>Mammalia</taxon>
        <taxon>Eutheria</taxon>
        <taxon>Euarchontoglires</taxon>
        <taxon>Primates</taxon>
        <taxon>Haplorrhini</taxon>
        <taxon>Catarrhini</taxon>
        <taxon>Cercopithecidae</taxon>
        <taxon>Cercopithecinae</taxon>
        <taxon>Macaca</taxon>
    </lineage>
</organism>
<evidence type="ECO:0000256" key="2">
    <source>
        <dbReference type="ARBA" id="ARBA00008742"/>
    </source>
</evidence>
<evidence type="ECO:0000256" key="3">
    <source>
        <dbReference type="ARBA" id="ARBA00022490"/>
    </source>
</evidence>
<dbReference type="AlphaFoldDB" id="F6QZM2"/>
<dbReference type="VGNC" id="VGNC:70824">
    <property type="gene designation" value="CCNO"/>
</dbReference>
<dbReference type="InterPro" id="IPR004367">
    <property type="entry name" value="Cyclin_C-dom"/>
</dbReference>
<dbReference type="CDD" id="cd20536">
    <property type="entry name" value="CYCLIN_CCNO_rpt1"/>
    <property type="match status" value="1"/>
</dbReference>
<dbReference type="FunCoup" id="F6QZM2">
    <property type="interactions" value="413"/>
</dbReference>
<gene>
    <name evidence="13 15" type="primary">CCNO</name>
</gene>
<dbReference type="Proteomes" id="UP000006718">
    <property type="component" value="Chromosome 6"/>
</dbReference>
<feature type="region of interest" description="Disordered" evidence="10">
    <location>
        <begin position="175"/>
        <end position="206"/>
    </location>
</feature>
<dbReference type="Pfam" id="PF00134">
    <property type="entry name" value="Cyclin_N"/>
    <property type="match status" value="1"/>
</dbReference>
<keyword evidence="4" id="KW-0132">Cell division</keyword>
<keyword evidence="5" id="KW-0970">Cilium biogenesis/degradation</keyword>
<reference evidence="13" key="2">
    <citation type="submission" date="2019-01" db="EMBL/GenBank/DDBJ databases">
        <authorList>
            <person name="Graves T."/>
            <person name="Eichler E.E."/>
            <person name="Wilson R.K."/>
        </authorList>
    </citation>
    <scope>NUCLEOTIDE SEQUENCE [LARGE SCALE GENOMIC DNA]</scope>
    <source>
        <strain evidence="13">17573</strain>
    </source>
</reference>
<dbReference type="GO" id="GO:0016538">
    <property type="term" value="F:cyclin-dependent protein serine/threonine kinase regulator activity"/>
    <property type="evidence" value="ECO:0000318"/>
    <property type="project" value="GO_Central"/>
</dbReference>
<dbReference type="InterPro" id="IPR013763">
    <property type="entry name" value="Cyclin-like_dom"/>
</dbReference>
<dbReference type="FunFam" id="1.10.472.10:FF:000064">
    <property type="entry name" value="Cyclin O"/>
    <property type="match status" value="1"/>
</dbReference>
<dbReference type="GO" id="GO:0000307">
    <property type="term" value="C:cyclin-dependent protein kinase holoenzyme complex"/>
    <property type="evidence" value="ECO:0000318"/>
    <property type="project" value="GO_Central"/>
</dbReference>
<dbReference type="FunFam" id="1.10.472.10:FF:000061">
    <property type="entry name" value="cyclin-O"/>
    <property type="match status" value="1"/>
</dbReference>